<evidence type="ECO:0000256" key="7">
    <source>
        <dbReference type="ARBA" id="ARBA00022741"/>
    </source>
</evidence>
<evidence type="ECO:0000256" key="11">
    <source>
        <dbReference type="ARBA" id="ARBA00022917"/>
    </source>
</evidence>
<accession>A0A6J4U0T1</accession>
<dbReference type="InterPro" id="IPR004154">
    <property type="entry name" value="Anticodon-bd"/>
</dbReference>
<dbReference type="SUPFAM" id="SSF52954">
    <property type="entry name" value="Class II aaRS ABD-related"/>
    <property type="match status" value="1"/>
</dbReference>
<keyword evidence="4" id="KW-0820">tRNA-binding</keyword>
<dbReference type="AlphaFoldDB" id="A0A6J4U0T1"/>
<dbReference type="Pfam" id="PF00587">
    <property type="entry name" value="tRNA-synt_2b"/>
    <property type="match status" value="1"/>
</dbReference>
<feature type="non-terminal residue" evidence="16">
    <location>
        <position position="1"/>
    </location>
</feature>
<gene>
    <name evidence="16" type="ORF">AVDCRST_MAG91-3525</name>
</gene>
<evidence type="ECO:0000259" key="15">
    <source>
        <dbReference type="PROSITE" id="PS50862"/>
    </source>
</evidence>
<dbReference type="SUPFAM" id="SSF55681">
    <property type="entry name" value="Class II aaRS and biotin synthetases"/>
    <property type="match status" value="1"/>
</dbReference>
<dbReference type="FunFam" id="3.30.930.10:FF:000002">
    <property type="entry name" value="Threonine--tRNA ligase"/>
    <property type="match status" value="1"/>
</dbReference>
<dbReference type="InterPro" id="IPR006195">
    <property type="entry name" value="aa-tRNA-synth_II"/>
</dbReference>
<dbReference type="EC" id="6.1.1.3" evidence="2 14"/>
<dbReference type="NCBIfam" id="TIGR00418">
    <property type="entry name" value="thrS"/>
    <property type="match status" value="1"/>
</dbReference>
<evidence type="ECO:0000256" key="5">
    <source>
        <dbReference type="ARBA" id="ARBA00022598"/>
    </source>
</evidence>
<dbReference type="HAMAP" id="MF_00184">
    <property type="entry name" value="Thr_tRNA_synth"/>
    <property type="match status" value="1"/>
</dbReference>
<keyword evidence="8" id="KW-0862">Zinc</keyword>
<dbReference type="CDD" id="cd00771">
    <property type="entry name" value="ThrRS_core"/>
    <property type="match status" value="1"/>
</dbReference>
<evidence type="ECO:0000256" key="10">
    <source>
        <dbReference type="ARBA" id="ARBA00022884"/>
    </source>
</evidence>
<keyword evidence="3" id="KW-0963">Cytoplasm</keyword>
<keyword evidence="7" id="KW-0547">Nucleotide-binding</keyword>
<reference evidence="16" key="1">
    <citation type="submission" date="2020-02" db="EMBL/GenBank/DDBJ databases">
        <authorList>
            <person name="Meier V. D."/>
        </authorList>
    </citation>
    <scope>NUCLEOTIDE SEQUENCE</scope>
    <source>
        <strain evidence="16">AVDCRST_MAG91</strain>
    </source>
</reference>
<evidence type="ECO:0000256" key="12">
    <source>
        <dbReference type="ARBA" id="ARBA00023146"/>
    </source>
</evidence>
<keyword evidence="12 16" id="KW-0030">Aminoacyl-tRNA synthetase</keyword>
<evidence type="ECO:0000256" key="14">
    <source>
        <dbReference type="NCBIfam" id="TIGR00418"/>
    </source>
</evidence>
<evidence type="ECO:0000256" key="9">
    <source>
        <dbReference type="ARBA" id="ARBA00022840"/>
    </source>
</evidence>
<dbReference type="PANTHER" id="PTHR11451">
    <property type="entry name" value="THREONINE-TRNA LIGASE"/>
    <property type="match status" value="1"/>
</dbReference>
<keyword evidence="6" id="KW-0479">Metal-binding</keyword>
<dbReference type="PRINTS" id="PR01047">
    <property type="entry name" value="TRNASYNTHTHR"/>
</dbReference>
<dbReference type="Pfam" id="PF07973">
    <property type="entry name" value="tRNA_SAD"/>
    <property type="match status" value="1"/>
</dbReference>
<comment type="catalytic activity">
    <reaction evidence="13">
        <text>tRNA(Thr) + L-threonine + ATP = L-threonyl-tRNA(Thr) + AMP + diphosphate + H(+)</text>
        <dbReference type="Rhea" id="RHEA:24624"/>
        <dbReference type="Rhea" id="RHEA-COMP:9670"/>
        <dbReference type="Rhea" id="RHEA-COMP:9704"/>
        <dbReference type="ChEBI" id="CHEBI:15378"/>
        <dbReference type="ChEBI" id="CHEBI:30616"/>
        <dbReference type="ChEBI" id="CHEBI:33019"/>
        <dbReference type="ChEBI" id="CHEBI:57926"/>
        <dbReference type="ChEBI" id="CHEBI:78442"/>
        <dbReference type="ChEBI" id="CHEBI:78534"/>
        <dbReference type="ChEBI" id="CHEBI:456215"/>
        <dbReference type="EC" id="6.1.1.3"/>
    </reaction>
</comment>
<dbReference type="PANTHER" id="PTHR11451:SF44">
    <property type="entry name" value="THREONINE--TRNA LIGASE, CHLOROPLASTIC_MITOCHONDRIAL 2"/>
    <property type="match status" value="1"/>
</dbReference>
<dbReference type="GO" id="GO:0000049">
    <property type="term" value="F:tRNA binding"/>
    <property type="evidence" value="ECO:0007669"/>
    <property type="project" value="UniProtKB-KW"/>
</dbReference>
<proteinExistence type="inferred from homology"/>
<dbReference type="FunFam" id="3.30.980.10:FF:000005">
    <property type="entry name" value="Threonyl-tRNA synthetase, mitochondrial"/>
    <property type="match status" value="1"/>
</dbReference>
<dbReference type="FunFam" id="3.30.54.20:FF:000002">
    <property type="entry name" value="Threonine--tRNA ligase"/>
    <property type="match status" value="1"/>
</dbReference>
<dbReference type="PROSITE" id="PS50862">
    <property type="entry name" value="AA_TRNA_LIGASE_II"/>
    <property type="match status" value="1"/>
</dbReference>
<evidence type="ECO:0000256" key="6">
    <source>
        <dbReference type="ARBA" id="ARBA00022723"/>
    </source>
</evidence>
<evidence type="ECO:0000256" key="4">
    <source>
        <dbReference type="ARBA" id="ARBA00022555"/>
    </source>
</evidence>
<organism evidence="16">
    <name type="scientific">uncultured Sphingomonadaceae bacterium</name>
    <dbReference type="NCBI Taxonomy" id="169976"/>
    <lineage>
        <taxon>Bacteria</taxon>
        <taxon>Pseudomonadati</taxon>
        <taxon>Pseudomonadota</taxon>
        <taxon>Alphaproteobacteria</taxon>
        <taxon>Sphingomonadales</taxon>
        <taxon>Sphingomonadaceae</taxon>
        <taxon>environmental samples</taxon>
    </lineage>
</organism>
<evidence type="ECO:0000256" key="8">
    <source>
        <dbReference type="ARBA" id="ARBA00022833"/>
    </source>
</evidence>
<keyword evidence="9" id="KW-0067">ATP-binding</keyword>
<evidence type="ECO:0000256" key="3">
    <source>
        <dbReference type="ARBA" id="ARBA00022490"/>
    </source>
</evidence>
<evidence type="ECO:0000256" key="13">
    <source>
        <dbReference type="ARBA" id="ARBA00049515"/>
    </source>
</evidence>
<dbReference type="Pfam" id="PF03129">
    <property type="entry name" value="HGTP_anticodon"/>
    <property type="match status" value="1"/>
</dbReference>
<dbReference type="InterPro" id="IPR012947">
    <property type="entry name" value="tRNA_SAD"/>
</dbReference>
<feature type="domain" description="Aminoacyl-transfer RNA synthetases class-II family profile" evidence="15">
    <location>
        <begin position="219"/>
        <end position="484"/>
    </location>
</feature>
<keyword evidence="10" id="KW-0694">RNA-binding</keyword>
<comment type="similarity">
    <text evidence="1">Belongs to the class-II aminoacyl-tRNA synthetase family.</text>
</comment>
<dbReference type="InterPro" id="IPR033728">
    <property type="entry name" value="ThrRS_core"/>
</dbReference>
<dbReference type="GO" id="GO:0004829">
    <property type="term" value="F:threonine-tRNA ligase activity"/>
    <property type="evidence" value="ECO:0007669"/>
    <property type="project" value="UniProtKB-UniRule"/>
</dbReference>
<dbReference type="InterPro" id="IPR018163">
    <property type="entry name" value="Thr/Ala-tRNA-synth_IIc_edit"/>
</dbReference>
<protein>
    <recommendedName>
        <fullName evidence="2 14">Threonine--tRNA ligase</fullName>
        <ecNumber evidence="2 14">6.1.1.3</ecNumber>
    </recommendedName>
</protein>
<dbReference type="Gene3D" id="3.30.980.10">
    <property type="entry name" value="Threonyl-trna Synthetase, Chain A, domain 2"/>
    <property type="match status" value="1"/>
</dbReference>
<sequence>PLDADAAVQILTEKDADALGVLRHSAAHILATAVRRVRPDAGIGFGPAIDNGFYYDFQVDPPFTPEELERIEGEMAKVATADDPFERREVTRDEARELFADDPLKLERLEELGDDETISVYRNGPFLDLCRGPHVPTTGRLKHFKLLNIAGAYWRGDEKRQMLQRIYGTAFFGKDELAQHLHQLEEAKRRDHRRLGKELELFMFHPAAPGSAFWTERGTTIYQTLNEYMRELQLRSGYGEVKTPLLFNKSLWEVSGHWGKYRENMFLVLDAESGEHDFSLKPMNCPSHHLLYAAKKHSYRELPIRYCTFDVLHRNEVSGALSGLTRVRQFQQDDSHIYLAESQIEDEVKRLVALIQEVYGTFGLTATAKFATRPEQRIGDDAMWDRAENALLVALESTGLPYELKPGDGAFYGPKIDFDVRDSIGRSWQLGTIQLDYAAPERFDLSYVGEDNQAHRPVVIHRAICGSFERFIAILIEHFAGAFPVWLAPEQVTVIPIAHEYDAYGAEVAAALRAAGVRVQFDAQGTDDYRVRIREASVMKVPYMLVLGRREAEARTVTVRTRGREKQE</sequence>
<dbReference type="SUPFAM" id="SSF55186">
    <property type="entry name" value="ThrRS/AlaRS common domain"/>
    <property type="match status" value="1"/>
</dbReference>
<keyword evidence="11" id="KW-0648">Protein biosynthesis</keyword>
<dbReference type="GO" id="GO:0005737">
    <property type="term" value="C:cytoplasm"/>
    <property type="evidence" value="ECO:0007669"/>
    <property type="project" value="UniProtKB-UniRule"/>
</dbReference>
<evidence type="ECO:0000313" key="16">
    <source>
        <dbReference type="EMBL" id="CAA9537569.1"/>
    </source>
</evidence>
<dbReference type="SMART" id="SM00863">
    <property type="entry name" value="tRNA_SAD"/>
    <property type="match status" value="1"/>
</dbReference>
<dbReference type="GO" id="GO:0006435">
    <property type="term" value="P:threonyl-tRNA aminoacylation"/>
    <property type="evidence" value="ECO:0007669"/>
    <property type="project" value="UniProtKB-UniRule"/>
</dbReference>
<dbReference type="InterPro" id="IPR045864">
    <property type="entry name" value="aa-tRNA-synth_II/BPL/LPL"/>
</dbReference>
<dbReference type="EMBL" id="CADCVX010000611">
    <property type="protein sequence ID" value="CAA9537569.1"/>
    <property type="molecule type" value="Genomic_DNA"/>
</dbReference>
<evidence type="ECO:0000256" key="1">
    <source>
        <dbReference type="ARBA" id="ARBA00008226"/>
    </source>
</evidence>
<evidence type="ECO:0000256" key="2">
    <source>
        <dbReference type="ARBA" id="ARBA00013163"/>
    </source>
</evidence>
<name>A0A6J4U0T1_9SPHN</name>
<keyword evidence="5 16" id="KW-0436">Ligase</keyword>
<dbReference type="GO" id="GO:0005524">
    <property type="term" value="F:ATP binding"/>
    <property type="evidence" value="ECO:0007669"/>
    <property type="project" value="UniProtKB-KW"/>
</dbReference>
<dbReference type="Gene3D" id="3.40.50.800">
    <property type="entry name" value="Anticodon-binding domain"/>
    <property type="match status" value="1"/>
</dbReference>
<dbReference type="InterPro" id="IPR002314">
    <property type="entry name" value="aa-tRNA-synt_IIb"/>
</dbReference>
<dbReference type="Gene3D" id="3.30.930.10">
    <property type="entry name" value="Bira Bifunctional Protein, Domain 2"/>
    <property type="match status" value="1"/>
</dbReference>
<feature type="non-terminal residue" evidence="16">
    <location>
        <position position="568"/>
    </location>
</feature>
<dbReference type="InterPro" id="IPR036621">
    <property type="entry name" value="Anticodon-bd_dom_sf"/>
</dbReference>
<dbReference type="InterPro" id="IPR002320">
    <property type="entry name" value="Thr-tRNA-ligase_IIa"/>
</dbReference>
<dbReference type="GO" id="GO:0046872">
    <property type="term" value="F:metal ion binding"/>
    <property type="evidence" value="ECO:0007669"/>
    <property type="project" value="UniProtKB-KW"/>
</dbReference>